<feature type="transmembrane region" description="Helical" evidence="8">
    <location>
        <begin position="226"/>
        <end position="256"/>
    </location>
</feature>
<dbReference type="Proteomes" id="UP001228690">
    <property type="component" value="Chromosome"/>
</dbReference>
<evidence type="ECO:0000313" key="12">
    <source>
        <dbReference type="Proteomes" id="UP001228690"/>
    </source>
</evidence>
<feature type="transmembrane region" description="Helical" evidence="8">
    <location>
        <begin position="617"/>
        <end position="640"/>
    </location>
</feature>
<evidence type="ECO:0000256" key="7">
    <source>
        <dbReference type="ARBA" id="ARBA00023136"/>
    </source>
</evidence>
<feature type="transmembrane region" description="Helical" evidence="8">
    <location>
        <begin position="394"/>
        <end position="417"/>
    </location>
</feature>
<evidence type="ECO:0000259" key="9">
    <source>
        <dbReference type="Pfam" id="PF04290"/>
    </source>
</evidence>
<sequence>MSAGSLNTLELGYLRPVAKWLRCFEDLGNVVVVCLLFTLPLLEIILRNLFHLPGLYGSEQYSGHLLFILALSAGLYTQRQHMHLGLSIINIHLPFGWQRVLSSVKLFWATVILLMIGISSWVFLESFVGEEMIGVIPLRLILYLFPLSIGLFILRLMLGTSPVVSEEAPLPRWLRVLLVIAGIALAWYLSQISILHYYMNDINLSFEEQEKLFVREDLLFSGFAKIGYWLIGFTLLLFLLGFPIFLTLAGVSYVLFNLNFGQVELIPNAFYTLFTGEGNLNSLPLFALAGFILSEGNSSKRLVDFFQHLCRNLPGGIGIVVIVTSTFFTVVTGASGITILALGGLLYSIMQKAGYSKGFSIGLLTTCGSVGLLFPPSLPIIIYGTKVGVSIKSLFLAGLLPGLLITFVLCVLVVWQARKQSRKPVIADQSSRALLHKGWVAAGELLLPLFIFLAYFYFKVTAREISALTVCYALILNLVIHRDYGLRRLPTIFRNLFMTMGGILLVIGFARSYSDHFVFFNFHGFLQNYITNHIESSFGFLFLVNVVLLLAGCFLDIFSAIYILAPLISSLGEIFMIPAEQLGIIFLFNLELGYITPPVGLSLFLASYRFRVPLLKIYRYVVPFFLISLVLVLLVTYVPWLSTWLPSLFP</sequence>
<dbReference type="InterPro" id="IPR055348">
    <property type="entry name" value="DctQ"/>
</dbReference>
<accession>A0ABY8MDT1</accession>
<feature type="transmembrane region" description="Helical" evidence="8">
    <location>
        <begin position="313"/>
        <end position="346"/>
    </location>
</feature>
<feature type="transmembrane region" description="Helical" evidence="8">
    <location>
        <begin position="136"/>
        <end position="156"/>
    </location>
</feature>
<dbReference type="InterPro" id="IPR010656">
    <property type="entry name" value="DctM"/>
</dbReference>
<gene>
    <name evidence="11" type="ORF">P0082_06555</name>
</gene>
<keyword evidence="4" id="KW-0997">Cell inner membrane</keyword>
<keyword evidence="5 8" id="KW-0812">Transmembrane</keyword>
<feature type="domain" description="TRAP C4-dicarboxylate transport system permease DctM subunit" evidence="10">
    <location>
        <begin position="233"/>
        <end position="641"/>
    </location>
</feature>
<feature type="transmembrane region" description="Helical" evidence="8">
    <location>
        <begin position="358"/>
        <end position="382"/>
    </location>
</feature>
<dbReference type="PANTHER" id="PTHR33362">
    <property type="entry name" value="SIALIC ACID TRAP TRANSPORTER PERMEASE PROTEIN SIAT-RELATED"/>
    <property type="match status" value="1"/>
</dbReference>
<feature type="transmembrane region" description="Helical" evidence="8">
    <location>
        <begin position="176"/>
        <end position="199"/>
    </location>
</feature>
<evidence type="ECO:0000256" key="4">
    <source>
        <dbReference type="ARBA" id="ARBA00022519"/>
    </source>
</evidence>
<dbReference type="InterPro" id="IPR004681">
    <property type="entry name" value="TRAP_DctM"/>
</dbReference>
<evidence type="ECO:0000259" key="10">
    <source>
        <dbReference type="Pfam" id="PF06808"/>
    </source>
</evidence>
<dbReference type="NCBIfam" id="TIGR00786">
    <property type="entry name" value="dctM"/>
    <property type="match status" value="1"/>
</dbReference>
<reference evidence="11 12" key="1">
    <citation type="submission" date="2023-04" db="EMBL/GenBank/DDBJ databases">
        <title>Spirochaete genome identified in red abalone sample constitutes a novel genus.</title>
        <authorList>
            <person name="Sharma S.P."/>
            <person name="Purcell C.M."/>
            <person name="Hyde J.R."/>
            <person name="Severin A.J."/>
        </authorList>
    </citation>
    <scope>NUCLEOTIDE SEQUENCE [LARGE SCALE GENOMIC DNA]</scope>
    <source>
        <strain evidence="11 12">SP-2023</strain>
    </source>
</reference>
<dbReference type="Pfam" id="PF06808">
    <property type="entry name" value="DctM"/>
    <property type="match status" value="1"/>
</dbReference>
<keyword evidence="6 8" id="KW-1133">Transmembrane helix</keyword>
<feature type="transmembrane region" description="Helical" evidence="8">
    <location>
        <begin position="583"/>
        <end position="605"/>
    </location>
</feature>
<protein>
    <submittedName>
        <fullName evidence="11">TRAP transporter large permease subunit</fullName>
    </submittedName>
</protein>
<keyword evidence="7 8" id="KW-0472">Membrane</keyword>
<feature type="transmembrane region" description="Helical" evidence="8">
    <location>
        <begin position="464"/>
        <end position="480"/>
    </location>
</feature>
<evidence type="ECO:0000256" key="8">
    <source>
        <dbReference type="SAM" id="Phobius"/>
    </source>
</evidence>
<keyword evidence="3" id="KW-1003">Cell membrane</keyword>
<feature type="transmembrane region" description="Helical" evidence="8">
    <location>
        <begin position="492"/>
        <end position="510"/>
    </location>
</feature>
<organism evidence="11 12">
    <name type="scientific">Candidatus Haliotispira prima</name>
    <dbReference type="NCBI Taxonomy" id="3034016"/>
    <lineage>
        <taxon>Bacteria</taxon>
        <taxon>Pseudomonadati</taxon>
        <taxon>Spirochaetota</taxon>
        <taxon>Spirochaetia</taxon>
        <taxon>Spirochaetales</taxon>
        <taxon>Spirochaetaceae</taxon>
        <taxon>Candidatus Haliotispira</taxon>
    </lineage>
</organism>
<name>A0ABY8MDT1_9SPIO</name>
<keyword evidence="2" id="KW-0813">Transport</keyword>
<dbReference type="Pfam" id="PF04290">
    <property type="entry name" value="DctQ"/>
    <property type="match status" value="1"/>
</dbReference>
<feature type="transmembrane region" description="Helical" evidence="8">
    <location>
        <begin position="438"/>
        <end position="458"/>
    </location>
</feature>
<dbReference type="PANTHER" id="PTHR33362:SF2">
    <property type="entry name" value="TRAP TRANSPORTER LARGE PERMEASE PROTEIN"/>
    <property type="match status" value="1"/>
</dbReference>
<proteinExistence type="predicted"/>
<feature type="transmembrane region" description="Helical" evidence="8">
    <location>
        <begin position="106"/>
        <end position="124"/>
    </location>
</feature>
<feature type="transmembrane region" description="Helical" evidence="8">
    <location>
        <begin position="530"/>
        <end position="550"/>
    </location>
</feature>
<evidence type="ECO:0000313" key="11">
    <source>
        <dbReference type="EMBL" id="WGK68142.1"/>
    </source>
</evidence>
<evidence type="ECO:0000256" key="2">
    <source>
        <dbReference type="ARBA" id="ARBA00022448"/>
    </source>
</evidence>
<evidence type="ECO:0000256" key="5">
    <source>
        <dbReference type="ARBA" id="ARBA00022692"/>
    </source>
</evidence>
<feature type="domain" description="Tripartite ATP-independent periplasmic transporters DctQ component" evidence="9">
    <location>
        <begin position="39"/>
        <end position="157"/>
    </location>
</feature>
<dbReference type="EMBL" id="CP123443">
    <property type="protein sequence ID" value="WGK68142.1"/>
    <property type="molecule type" value="Genomic_DNA"/>
</dbReference>
<feature type="transmembrane region" description="Helical" evidence="8">
    <location>
        <begin position="557"/>
        <end position="577"/>
    </location>
</feature>
<evidence type="ECO:0000256" key="1">
    <source>
        <dbReference type="ARBA" id="ARBA00004429"/>
    </source>
</evidence>
<dbReference type="RefSeq" id="WP_326926308.1">
    <property type="nucleotide sequence ID" value="NZ_CP123443.1"/>
</dbReference>
<comment type="subcellular location">
    <subcellularLocation>
        <location evidence="1">Cell inner membrane</location>
        <topology evidence="1">Multi-pass membrane protein</topology>
    </subcellularLocation>
</comment>
<evidence type="ECO:0000256" key="6">
    <source>
        <dbReference type="ARBA" id="ARBA00022989"/>
    </source>
</evidence>
<feature type="transmembrane region" description="Helical" evidence="8">
    <location>
        <begin position="27"/>
        <end position="49"/>
    </location>
</feature>
<keyword evidence="12" id="KW-1185">Reference proteome</keyword>
<evidence type="ECO:0000256" key="3">
    <source>
        <dbReference type="ARBA" id="ARBA00022475"/>
    </source>
</evidence>